<feature type="transmembrane region" description="Helical" evidence="8">
    <location>
        <begin position="143"/>
        <end position="165"/>
    </location>
</feature>
<dbReference type="PANTHER" id="PTHR35529:SF1">
    <property type="entry name" value="MANGANESE EFFLUX PUMP MNTP-RELATED"/>
    <property type="match status" value="1"/>
</dbReference>
<evidence type="ECO:0000256" key="3">
    <source>
        <dbReference type="ARBA" id="ARBA00022692"/>
    </source>
</evidence>
<evidence type="ECO:0000313" key="10">
    <source>
        <dbReference type="EMBL" id="NDV93165.1"/>
    </source>
</evidence>
<dbReference type="InterPro" id="IPR003810">
    <property type="entry name" value="Mntp/YtaF"/>
</dbReference>
<evidence type="ECO:0000256" key="5">
    <source>
        <dbReference type="ARBA" id="ARBA00023065"/>
    </source>
</evidence>
<comment type="caution">
    <text evidence="10">The sequence shown here is derived from an EMBL/GenBank/DDBJ whole genome shotgun (WGS) entry which is preliminary data.</text>
</comment>
<evidence type="ECO:0000256" key="9">
    <source>
        <dbReference type="SAM" id="SignalP"/>
    </source>
</evidence>
<feature type="signal peptide" evidence="9">
    <location>
        <begin position="1"/>
        <end position="19"/>
    </location>
</feature>
<keyword evidence="5 8" id="KW-0406">Ion transport</keyword>
<dbReference type="Proteomes" id="UP000470213">
    <property type="component" value="Unassembled WGS sequence"/>
</dbReference>
<comment type="subcellular location">
    <subcellularLocation>
        <location evidence="8">Cell membrane</location>
        <topology evidence="8">Multi-pass membrane protein</topology>
    </subcellularLocation>
</comment>
<comment type="function">
    <text evidence="8">Probably functions as a manganese efflux pump.</text>
</comment>
<evidence type="ECO:0000256" key="8">
    <source>
        <dbReference type="HAMAP-Rule" id="MF_01521"/>
    </source>
</evidence>
<evidence type="ECO:0000256" key="2">
    <source>
        <dbReference type="ARBA" id="ARBA00022475"/>
    </source>
</evidence>
<feature type="transmembrane region" description="Helical" evidence="8">
    <location>
        <begin position="171"/>
        <end position="190"/>
    </location>
</feature>
<reference evidence="10 11" key="1">
    <citation type="submission" date="2020-01" db="EMBL/GenBank/DDBJ databases">
        <authorList>
            <person name="Chen J."/>
            <person name="Zhu S."/>
            <person name="Yang J."/>
        </authorList>
    </citation>
    <scope>NUCLEOTIDE SEQUENCE [LARGE SCALE GENOMIC DNA]</scope>
    <source>
        <strain evidence="10 11">345S023</strain>
    </source>
</reference>
<evidence type="ECO:0000256" key="6">
    <source>
        <dbReference type="ARBA" id="ARBA00023136"/>
    </source>
</evidence>
<keyword evidence="11" id="KW-1185">Reference proteome</keyword>
<evidence type="ECO:0000256" key="4">
    <source>
        <dbReference type="ARBA" id="ARBA00022989"/>
    </source>
</evidence>
<feature type="transmembrane region" description="Helical" evidence="8">
    <location>
        <begin position="70"/>
        <end position="89"/>
    </location>
</feature>
<sequence length="192" mass="20319">MNLLALIFLSFAMSTDAFAAAIAKGVNLRKPKISIALKTGIIFGIIEAITPMLGWGLGKLSSSFIVSWDHWLAFGILSLLGTFTIFKSFSPTEKDDEKDDGRINNQSILITILTAIGTSIDAMAVGISLAFVDVNIALASMMIGLATCLMVTIGIMVGSALGLIVGKRAETVGGIVLITVGTWVLISHIYQI</sequence>
<evidence type="ECO:0000256" key="7">
    <source>
        <dbReference type="ARBA" id="ARBA00023211"/>
    </source>
</evidence>
<gene>
    <name evidence="8" type="primary">mntP</name>
    <name evidence="10" type="ORF">GTH32_18505</name>
</gene>
<keyword evidence="4 8" id="KW-1133">Transmembrane helix</keyword>
<organism evidence="10 11">
    <name type="scientific">Alteromonas profundi</name>
    <dbReference type="NCBI Taxonomy" id="2696062"/>
    <lineage>
        <taxon>Bacteria</taxon>
        <taxon>Pseudomonadati</taxon>
        <taxon>Pseudomonadota</taxon>
        <taxon>Gammaproteobacteria</taxon>
        <taxon>Alteromonadales</taxon>
        <taxon>Alteromonadaceae</taxon>
        <taxon>Alteromonas/Salinimonas group</taxon>
        <taxon>Alteromonas</taxon>
    </lineage>
</organism>
<keyword evidence="2 8" id="KW-1003">Cell membrane</keyword>
<dbReference type="EMBL" id="JAAAWN010000044">
    <property type="protein sequence ID" value="NDV93165.1"/>
    <property type="molecule type" value="Genomic_DNA"/>
</dbReference>
<dbReference type="RefSeq" id="WP_163088591.1">
    <property type="nucleotide sequence ID" value="NZ_JAAAWN010000044.1"/>
</dbReference>
<evidence type="ECO:0000313" key="11">
    <source>
        <dbReference type="Proteomes" id="UP000470213"/>
    </source>
</evidence>
<dbReference type="HAMAP" id="MF_01521">
    <property type="entry name" value="MntP_pump"/>
    <property type="match status" value="1"/>
</dbReference>
<name>A0A7X5RN34_9ALTE</name>
<feature type="transmembrane region" description="Helical" evidence="8">
    <location>
        <begin position="109"/>
        <end position="131"/>
    </location>
</feature>
<dbReference type="InterPro" id="IPR022929">
    <property type="entry name" value="Put_MntP"/>
</dbReference>
<evidence type="ECO:0000256" key="1">
    <source>
        <dbReference type="ARBA" id="ARBA00022448"/>
    </source>
</evidence>
<dbReference type="Pfam" id="PF02659">
    <property type="entry name" value="Mntp"/>
    <property type="match status" value="1"/>
</dbReference>
<keyword evidence="7 8" id="KW-0464">Manganese</keyword>
<dbReference type="GO" id="GO:0005886">
    <property type="term" value="C:plasma membrane"/>
    <property type="evidence" value="ECO:0007669"/>
    <property type="project" value="UniProtKB-SubCell"/>
</dbReference>
<dbReference type="GO" id="GO:0005384">
    <property type="term" value="F:manganese ion transmembrane transporter activity"/>
    <property type="evidence" value="ECO:0007669"/>
    <property type="project" value="UniProtKB-UniRule"/>
</dbReference>
<feature type="chain" id="PRO_5030899245" description="Putative manganese efflux pump MntP" evidence="9">
    <location>
        <begin position="20"/>
        <end position="192"/>
    </location>
</feature>
<proteinExistence type="inferred from homology"/>
<keyword evidence="6 8" id="KW-0472">Membrane</keyword>
<dbReference type="AlphaFoldDB" id="A0A7X5RN34"/>
<keyword evidence="9" id="KW-0732">Signal</keyword>
<accession>A0A7X5RN34</accession>
<feature type="transmembrane region" description="Helical" evidence="8">
    <location>
        <begin position="35"/>
        <end position="58"/>
    </location>
</feature>
<dbReference type="PANTHER" id="PTHR35529">
    <property type="entry name" value="MANGANESE EFFLUX PUMP MNTP-RELATED"/>
    <property type="match status" value="1"/>
</dbReference>
<keyword evidence="3 8" id="KW-0812">Transmembrane</keyword>
<protein>
    <recommendedName>
        <fullName evidence="8">Putative manganese efflux pump MntP</fullName>
    </recommendedName>
</protein>
<keyword evidence="1 8" id="KW-0813">Transport</keyword>
<comment type="similarity">
    <text evidence="8">Belongs to the MntP (TC 9.B.29) family.</text>
</comment>